<protein>
    <submittedName>
        <fullName evidence="1">Uncharacterized protein</fullName>
    </submittedName>
</protein>
<evidence type="ECO:0000313" key="1">
    <source>
        <dbReference type="EMBL" id="QJA44592.1"/>
    </source>
</evidence>
<proteinExistence type="predicted"/>
<sequence>MIDKLDLIRKRGFLCEYCYKERAIELHHCLLHRMAGRLELDVEENLACVCHRCHTSGAVNGYKFRCTFWLTQCNRYGLLHMRSWLASLHLRATPRFE</sequence>
<organism evidence="1">
    <name type="scientific">viral metagenome</name>
    <dbReference type="NCBI Taxonomy" id="1070528"/>
    <lineage>
        <taxon>unclassified sequences</taxon>
        <taxon>metagenomes</taxon>
        <taxon>organismal metagenomes</taxon>
    </lineage>
</organism>
<dbReference type="EMBL" id="MT143977">
    <property type="protein sequence ID" value="QJA44592.1"/>
    <property type="molecule type" value="Genomic_DNA"/>
</dbReference>
<name>A0A6H1ZAV3_9ZZZZ</name>
<dbReference type="AlphaFoldDB" id="A0A6H1ZAV3"/>
<dbReference type="EMBL" id="MT144763">
    <property type="protein sequence ID" value="QJH99009.1"/>
    <property type="molecule type" value="Genomic_DNA"/>
</dbReference>
<reference evidence="1" key="1">
    <citation type="submission" date="2020-03" db="EMBL/GenBank/DDBJ databases">
        <title>The deep terrestrial virosphere.</title>
        <authorList>
            <person name="Holmfeldt K."/>
            <person name="Nilsson E."/>
            <person name="Simone D."/>
            <person name="Lopez-Fernandez M."/>
            <person name="Wu X."/>
            <person name="de Brujin I."/>
            <person name="Lundin D."/>
            <person name="Andersson A."/>
            <person name="Bertilsson S."/>
            <person name="Dopson M."/>
        </authorList>
    </citation>
    <scope>NUCLEOTIDE SEQUENCE</scope>
    <source>
        <strain evidence="1">TM448A00111</strain>
        <strain evidence="2">TM448B01464</strain>
    </source>
</reference>
<accession>A0A6H1ZAV3</accession>
<evidence type="ECO:0000313" key="2">
    <source>
        <dbReference type="EMBL" id="QJH99009.1"/>
    </source>
</evidence>
<gene>
    <name evidence="1" type="ORF">TM448A00111_0095</name>
    <name evidence="2" type="ORF">TM448B01464_0014</name>
</gene>